<reference evidence="9" key="1">
    <citation type="submission" date="2014-07" db="EMBL/GenBank/DDBJ databases">
        <authorList>
            <person name="Martin A.A"/>
            <person name="De Silva N."/>
        </authorList>
    </citation>
    <scope>NUCLEOTIDE SEQUENCE</scope>
</reference>
<dbReference type="GO" id="GO:0005886">
    <property type="term" value="C:plasma membrane"/>
    <property type="evidence" value="ECO:0007669"/>
    <property type="project" value="TreeGrafter"/>
</dbReference>
<dbReference type="InterPro" id="IPR000101">
    <property type="entry name" value="GGT_peptidase"/>
</dbReference>
<protein>
    <submittedName>
        <fullName evidence="10">Gamma-glutamyltranspeptidase 1</fullName>
    </submittedName>
</protein>
<proteinExistence type="predicted"/>
<dbReference type="STRING" id="75913.A0A0K0FYS5"/>
<reference evidence="10" key="2">
    <citation type="submission" date="2015-08" db="UniProtKB">
        <authorList>
            <consortium name="WormBaseParasite"/>
        </authorList>
    </citation>
    <scope>IDENTIFICATION</scope>
</reference>
<evidence type="ECO:0000256" key="5">
    <source>
        <dbReference type="ARBA" id="ARBA00023315"/>
    </source>
</evidence>
<dbReference type="FunFam" id="3.60.20.40:FF:000006">
    <property type="entry name" value="Protein CBG05566"/>
    <property type="match status" value="1"/>
</dbReference>
<evidence type="ECO:0000256" key="2">
    <source>
        <dbReference type="ARBA" id="ARBA00022679"/>
    </source>
</evidence>
<sequence length="669" mass="74632">MGSTLTKYHSKKHSIYINRFKENPFDIGSQNLGNMEKKKCRLSNTIIVASLVFALLFFITTIILATLLGLTITKKISLFGDEDITFIDKSNKNSSDSKSSALTNKTKFDDNIKWPSPPGSFYGKFSKAAVSADNGLCSEIGRDILLRGGNAIDATIASLICIGTVNPQSSGLGGGFLMTFYNQTSKKCITIDAREVAPMASTRDMYANDTKQSLEGYLSIAVPGELHGFWTSFKKYGSGKIKWAELFQDSIKLAKEGFPVTKHMVDSISFRKDVIEKDEGIKKIFMNKKTGKWYQEGDIIKREIFAATLENLANSEDPINLFYKEGIAQTIAEEIKSNHGIITLEDLLKYETKIYEEPIEIDGIFEDLVMCGPKPPSSFIVMQTIVKTMSHFYGNKSNNNLNDPLFYYRLIESMKFAYAQRSELGDIDFVRNITQLIQNMSSNEYSKYIANKIKDKAQPLDYYTNSIKSYPSDHGTSQVVAIDIDGNAVSCTSTINRHFGSVKMSPSLGIFYNDEMDDFSTPNLVNSFGFRPSSANFIEPGKRPMTSMSPTIIYNKNTGKVKTVIGSAGGSIIISAIAQIITRNLFFNQTVKEANDMLRIHNQFLPDVTEYEEGFPDQIIDILTNKYGQNMTKVKKQASSVQILEVLKDGTVAGNSDWRKTITVYPAGF</sequence>
<evidence type="ECO:0000256" key="3">
    <source>
        <dbReference type="ARBA" id="ARBA00022801"/>
    </source>
</evidence>
<dbReference type="GO" id="GO:0036374">
    <property type="term" value="F:glutathione hydrolase activity"/>
    <property type="evidence" value="ECO:0007669"/>
    <property type="project" value="InterPro"/>
</dbReference>
<dbReference type="PANTHER" id="PTHR11686:SF46">
    <property type="entry name" value="GAMMA-GLUTAMYLTRANSPEPTIDASE 1"/>
    <property type="match status" value="1"/>
</dbReference>
<keyword evidence="1" id="KW-0645">Protease</keyword>
<dbReference type="PANTHER" id="PTHR11686">
    <property type="entry name" value="GAMMA GLUTAMYL TRANSPEPTIDASE"/>
    <property type="match status" value="1"/>
</dbReference>
<feature type="binding site" evidence="7">
    <location>
        <position position="570"/>
    </location>
    <ligand>
        <name>L-glutamate</name>
        <dbReference type="ChEBI" id="CHEBI:29985"/>
    </ligand>
</feature>
<dbReference type="AlphaFoldDB" id="A0A0K0FYS5"/>
<organism evidence="9 10">
    <name type="scientific">Strongyloides venezuelensis</name>
    <name type="common">Threadworm</name>
    <dbReference type="NCBI Taxonomy" id="75913"/>
    <lineage>
        <taxon>Eukaryota</taxon>
        <taxon>Metazoa</taxon>
        <taxon>Ecdysozoa</taxon>
        <taxon>Nematoda</taxon>
        <taxon>Chromadorea</taxon>
        <taxon>Rhabditida</taxon>
        <taxon>Tylenchina</taxon>
        <taxon>Panagrolaimomorpha</taxon>
        <taxon>Strongyloidoidea</taxon>
        <taxon>Strongyloididae</taxon>
        <taxon>Strongyloides</taxon>
    </lineage>
</organism>
<dbReference type="GO" id="GO:0016746">
    <property type="term" value="F:acyltransferase activity"/>
    <property type="evidence" value="ECO:0007669"/>
    <property type="project" value="UniProtKB-KW"/>
</dbReference>
<feature type="transmembrane region" description="Helical" evidence="8">
    <location>
        <begin position="45"/>
        <end position="70"/>
    </location>
</feature>
<feature type="active site" description="Nucleophile" evidence="6">
    <location>
        <position position="476"/>
    </location>
</feature>
<dbReference type="WBParaSite" id="SVE_1760200.1">
    <property type="protein sequence ID" value="SVE_1760200.1"/>
    <property type="gene ID" value="SVE_1760200"/>
</dbReference>
<evidence type="ECO:0000313" key="10">
    <source>
        <dbReference type="WBParaSite" id="SVE_1760200.1"/>
    </source>
</evidence>
<evidence type="ECO:0000256" key="1">
    <source>
        <dbReference type="ARBA" id="ARBA00022670"/>
    </source>
</evidence>
<dbReference type="Proteomes" id="UP000035680">
    <property type="component" value="Unassembled WGS sequence"/>
</dbReference>
<dbReference type="GO" id="GO:0006751">
    <property type="term" value="P:glutathione catabolic process"/>
    <property type="evidence" value="ECO:0007669"/>
    <property type="project" value="InterPro"/>
</dbReference>
<dbReference type="InterPro" id="IPR029055">
    <property type="entry name" value="Ntn_hydrolases_N"/>
</dbReference>
<name>A0A0K0FYS5_STRVS</name>
<dbReference type="Gene3D" id="3.60.20.40">
    <property type="match status" value="1"/>
</dbReference>
<keyword evidence="8" id="KW-0812">Transmembrane</keyword>
<evidence type="ECO:0000256" key="6">
    <source>
        <dbReference type="PIRSR" id="PIRSR600101-1"/>
    </source>
</evidence>
<keyword evidence="8" id="KW-1133">Transmembrane helix</keyword>
<accession>A0A0K0FYS5</accession>
<dbReference type="NCBIfam" id="TIGR00066">
    <property type="entry name" value="g_glut_trans"/>
    <property type="match status" value="1"/>
</dbReference>
<dbReference type="InterPro" id="IPR043137">
    <property type="entry name" value="GGT_ssub_C"/>
</dbReference>
<evidence type="ECO:0000256" key="8">
    <source>
        <dbReference type="SAM" id="Phobius"/>
    </source>
</evidence>
<keyword evidence="4" id="KW-0325">Glycoprotein</keyword>
<dbReference type="GO" id="GO:0006508">
    <property type="term" value="P:proteolysis"/>
    <property type="evidence" value="ECO:0007669"/>
    <property type="project" value="UniProtKB-KW"/>
</dbReference>
<evidence type="ECO:0000256" key="4">
    <source>
        <dbReference type="ARBA" id="ARBA00023180"/>
    </source>
</evidence>
<feature type="binding site" evidence="7">
    <location>
        <begin position="546"/>
        <end position="547"/>
    </location>
    <ligand>
        <name>L-glutamate</name>
        <dbReference type="ChEBI" id="CHEBI:29985"/>
    </ligand>
</feature>
<dbReference type="Pfam" id="PF01019">
    <property type="entry name" value="G_glu_transpept"/>
    <property type="match status" value="1"/>
</dbReference>
<evidence type="ECO:0000256" key="7">
    <source>
        <dbReference type="PIRSR" id="PIRSR600101-2"/>
    </source>
</evidence>
<dbReference type="FunFam" id="1.10.246.130:FF:000005">
    <property type="entry name" value="Gamma-glutamyltranspeptidase 1, putative"/>
    <property type="match status" value="1"/>
</dbReference>
<dbReference type="InterPro" id="IPR043138">
    <property type="entry name" value="GGT_lsub"/>
</dbReference>
<keyword evidence="2" id="KW-0808">Transferase</keyword>
<feature type="binding site" evidence="7">
    <location>
        <position position="194"/>
    </location>
    <ligand>
        <name>L-glutamate</name>
        <dbReference type="ChEBI" id="CHEBI:29985"/>
    </ligand>
</feature>
<dbReference type="PRINTS" id="PR01210">
    <property type="entry name" value="GGTRANSPTASE"/>
</dbReference>
<keyword evidence="9" id="KW-1185">Reference proteome</keyword>
<keyword evidence="5" id="KW-0012">Acyltransferase</keyword>
<feature type="binding site" evidence="7">
    <location>
        <position position="518"/>
    </location>
    <ligand>
        <name>L-glutamate</name>
        <dbReference type="ChEBI" id="CHEBI:29985"/>
    </ligand>
</feature>
<dbReference type="SUPFAM" id="SSF56235">
    <property type="entry name" value="N-terminal nucleophile aminohydrolases (Ntn hydrolases)"/>
    <property type="match status" value="1"/>
</dbReference>
<keyword evidence="3" id="KW-0378">Hydrolase</keyword>
<evidence type="ECO:0000313" key="9">
    <source>
        <dbReference type="Proteomes" id="UP000035680"/>
    </source>
</evidence>
<feature type="binding site" evidence="7">
    <location>
        <begin position="494"/>
        <end position="496"/>
    </location>
    <ligand>
        <name>L-glutamate</name>
        <dbReference type="ChEBI" id="CHEBI:29985"/>
    </ligand>
</feature>
<keyword evidence="8" id="KW-0472">Membrane</keyword>
<dbReference type="Gene3D" id="1.10.246.130">
    <property type="match status" value="1"/>
</dbReference>